<comment type="caution">
    <text evidence="3">The sequence shown here is derived from an EMBL/GenBank/DDBJ whole genome shotgun (WGS) entry which is preliminary data.</text>
</comment>
<dbReference type="Proteomes" id="UP001165378">
    <property type="component" value="Unassembled WGS sequence"/>
</dbReference>
<protein>
    <submittedName>
        <fullName evidence="3">Alkaline shock response membrane anchor protein AmaP</fullName>
    </submittedName>
</protein>
<proteinExistence type="predicted"/>
<evidence type="ECO:0000313" key="3">
    <source>
        <dbReference type="EMBL" id="MCF2527225.1"/>
    </source>
</evidence>
<keyword evidence="2" id="KW-0732">Signal</keyword>
<keyword evidence="1" id="KW-1133">Transmembrane helix</keyword>
<evidence type="ECO:0000313" key="4">
    <source>
        <dbReference type="Proteomes" id="UP001165378"/>
    </source>
</evidence>
<gene>
    <name evidence="3" type="ORF">LZ495_08365</name>
</gene>
<reference evidence="3" key="1">
    <citation type="submission" date="2022-01" db="EMBL/GenBank/DDBJ databases">
        <title>Genome-Based Taxonomic Classification of the Phylum Actinobacteria.</title>
        <authorList>
            <person name="Gao Y."/>
        </authorList>
    </citation>
    <scope>NUCLEOTIDE SEQUENCE</scope>
    <source>
        <strain evidence="3">KLBMP 8922</strain>
    </source>
</reference>
<organism evidence="3 4">
    <name type="scientific">Yinghuangia soli</name>
    <dbReference type="NCBI Taxonomy" id="2908204"/>
    <lineage>
        <taxon>Bacteria</taxon>
        <taxon>Bacillati</taxon>
        <taxon>Actinomycetota</taxon>
        <taxon>Actinomycetes</taxon>
        <taxon>Kitasatosporales</taxon>
        <taxon>Streptomycetaceae</taxon>
        <taxon>Yinghuangia</taxon>
    </lineage>
</organism>
<evidence type="ECO:0000256" key="2">
    <source>
        <dbReference type="SAM" id="SignalP"/>
    </source>
</evidence>
<keyword evidence="1" id="KW-0812">Transmembrane</keyword>
<dbReference type="AlphaFoldDB" id="A0AA41PXL1"/>
<evidence type="ECO:0000256" key="1">
    <source>
        <dbReference type="SAM" id="Phobius"/>
    </source>
</evidence>
<feature type="chain" id="PRO_5041220978" evidence="2">
    <location>
        <begin position="26"/>
        <end position="190"/>
    </location>
</feature>
<name>A0AA41PXL1_9ACTN</name>
<dbReference type="RefSeq" id="WP_235051366.1">
    <property type="nucleotide sequence ID" value="NZ_JAKFHA010000003.1"/>
</dbReference>
<feature type="transmembrane region" description="Helical" evidence="1">
    <location>
        <begin position="61"/>
        <end position="83"/>
    </location>
</feature>
<keyword evidence="1" id="KW-0472">Membrane</keyword>
<accession>A0AA41PXL1</accession>
<dbReference type="EMBL" id="JAKFHA010000003">
    <property type="protein sequence ID" value="MCF2527225.1"/>
    <property type="molecule type" value="Genomic_DNA"/>
</dbReference>
<sequence length="190" mass="20921">MRRVLNRVLLALVGLLMLVGGSAAAARSRGGFHGRLGDALGTAHKPLITPSQTERLTEHGWWWWVAFGLPGVVLAVCVGWFLAQSRRRLVKALRVADAVTVDGHALAHAVEDDVRRIPDVISAQARLVRRRHGPQLKLAVRAEAGAHPYAVLRAVRDEAVEHGRTSVGLERLPVDVEFRTVRGLPRRHLH</sequence>
<feature type="signal peptide" evidence="2">
    <location>
        <begin position="1"/>
        <end position="25"/>
    </location>
</feature>
<keyword evidence="4" id="KW-1185">Reference proteome</keyword>